<comment type="caution">
    <text evidence="8">The sequence shown here is derived from an EMBL/GenBank/DDBJ whole genome shotgun (WGS) entry which is preliminary data.</text>
</comment>
<gene>
    <name evidence="8" type="ORF">PENTCL1PPCAC_6594</name>
</gene>
<dbReference type="PANTHER" id="PTHR13146">
    <property type="match status" value="1"/>
</dbReference>
<dbReference type="Proteomes" id="UP001432027">
    <property type="component" value="Unassembled WGS sequence"/>
</dbReference>
<evidence type="ECO:0000256" key="5">
    <source>
        <dbReference type="ARBA" id="ARBA00022989"/>
    </source>
</evidence>
<dbReference type="PIRSF" id="PIRSF036436">
    <property type="entry name" value="UCP036436"/>
    <property type="match status" value="1"/>
</dbReference>
<dbReference type="AlphaFoldDB" id="A0AAV5SSS2"/>
<dbReference type="Pfam" id="PF04142">
    <property type="entry name" value="Nuc_sug_transp"/>
    <property type="match status" value="1"/>
</dbReference>
<evidence type="ECO:0000256" key="1">
    <source>
        <dbReference type="ARBA" id="ARBA00004141"/>
    </source>
</evidence>
<feature type="transmembrane region" description="Helical" evidence="7">
    <location>
        <begin position="166"/>
        <end position="186"/>
    </location>
</feature>
<accession>A0AAV5SSS2</accession>
<dbReference type="PANTHER" id="PTHR13146:SF0">
    <property type="entry name" value="SOLUTE CARRIER FAMILY 35 MEMBER F6"/>
    <property type="match status" value="1"/>
</dbReference>
<feature type="transmembrane region" description="Helical" evidence="7">
    <location>
        <begin position="283"/>
        <end position="303"/>
    </location>
</feature>
<evidence type="ECO:0000256" key="6">
    <source>
        <dbReference type="ARBA" id="ARBA00023136"/>
    </source>
</evidence>
<reference evidence="8" key="1">
    <citation type="submission" date="2023-10" db="EMBL/GenBank/DDBJ databases">
        <title>Genome assembly of Pristionchus species.</title>
        <authorList>
            <person name="Yoshida K."/>
            <person name="Sommer R.J."/>
        </authorList>
    </citation>
    <scope>NUCLEOTIDE SEQUENCE</scope>
    <source>
        <strain evidence="8">RS0144</strain>
    </source>
</reference>
<organism evidence="8 9">
    <name type="scientific">Pristionchus entomophagus</name>
    <dbReference type="NCBI Taxonomy" id="358040"/>
    <lineage>
        <taxon>Eukaryota</taxon>
        <taxon>Metazoa</taxon>
        <taxon>Ecdysozoa</taxon>
        <taxon>Nematoda</taxon>
        <taxon>Chromadorea</taxon>
        <taxon>Rhabditida</taxon>
        <taxon>Rhabditina</taxon>
        <taxon>Diplogasteromorpha</taxon>
        <taxon>Diplogasteroidea</taxon>
        <taxon>Neodiplogasteridae</taxon>
        <taxon>Pristionchus</taxon>
    </lineage>
</organism>
<dbReference type="InterPro" id="IPR037185">
    <property type="entry name" value="EmrE-like"/>
</dbReference>
<protein>
    <recommendedName>
        <fullName evidence="10">Solute carrier family 35 member F6</fullName>
    </recommendedName>
</protein>
<evidence type="ECO:0000313" key="9">
    <source>
        <dbReference type="Proteomes" id="UP001432027"/>
    </source>
</evidence>
<evidence type="ECO:0000256" key="7">
    <source>
        <dbReference type="SAM" id="Phobius"/>
    </source>
</evidence>
<evidence type="ECO:0000256" key="4">
    <source>
        <dbReference type="ARBA" id="ARBA00022692"/>
    </source>
</evidence>
<dbReference type="EMBL" id="BTSX01000002">
    <property type="protein sequence ID" value="GMS84419.1"/>
    <property type="molecule type" value="Genomic_DNA"/>
</dbReference>
<keyword evidence="4 7" id="KW-0812">Transmembrane</keyword>
<proteinExistence type="inferred from homology"/>
<keyword evidence="5 7" id="KW-1133">Transmembrane helix</keyword>
<feature type="transmembrane region" description="Helical" evidence="7">
    <location>
        <begin position="54"/>
        <end position="76"/>
    </location>
</feature>
<evidence type="ECO:0000256" key="2">
    <source>
        <dbReference type="ARBA" id="ARBA00009976"/>
    </source>
</evidence>
<dbReference type="InterPro" id="IPR007271">
    <property type="entry name" value="Nuc_sug_transpt"/>
</dbReference>
<comment type="subcellular location">
    <subcellularLocation>
        <location evidence="1">Membrane</location>
        <topology evidence="1">Multi-pass membrane protein</topology>
    </subcellularLocation>
</comment>
<feature type="transmembrane region" description="Helical" evidence="7">
    <location>
        <begin position="229"/>
        <end position="254"/>
    </location>
</feature>
<dbReference type="GO" id="GO:0015165">
    <property type="term" value="F:pyrimidine nucleotide-sugar transmembrane transporter activity"/>
    <property type="evidence" value="ECO:0007669"/>
    <property type="project" value="InterPro"/>
</dbReference>
<dbReference type="InterPro" id="IPR012404">
    <property type="entry name" value="UCP036436"/>
</dbReference>
<evidence type="ECO:0000313" key="8">
    <source>
        <dbReference type="EMBL" id="GMS84419.1"/>
    </source>
</evidence>
<feature type="transmembrane region" description="Helical" evidence="7">
    <location>
        <begin position="12"/>
        <end position="34"/>
    </location>
</feature>
<name>A0AAV5SSS2_9BILA</name>
<sequence>LLNILSCRLKMARGPAFAVFISVLMVVTGSLNTICAKWADSLKDGELTFNHPFLQALCMFFGEFLCLVVFFMLFAYRKWKWNQLNIEGDGGAIRDLSEGEAPILPQFNPLIFVFPACCDILATSIMYIGLNLTTASSFQMLRGAVILFTGLLAVAFLGYKMHKYKWLGMLFVTAGLGVVGVADIVFDSNPHDDTNGIITGDLLIIMAQIIVACQMVYEQKYVQQYDVPALFAVGLEGLFGMTILGLLLFPMYYIRVPSTFSTDPEGRLENVFLALKEIGGNPMIAVALSGTIVSIAFFNFAGVSVTKELSATTRMVLDSVRTLVIWVVSIPLFHETFIPVQLIGFGLLIMGMFIYNDLLLGPFIRRSVLPSMGESSCNTCCLSLWASDSLEDHEPLVNEDDP</sequence>
<feature type="non-terminal residue" evidence="8">
    <location>
        <position position="1"/>
    </location>
</feature>
<feature type="transmembrane region" description="Helical" evidence="7">
    <location>
        <begin position="140"/>
        <end position="159"/>
    </location>
</feature>
<comment type="similarity">
    <text evidence="2">Belongs to the nucleotide-sugar transporter family. SLC35A subfamily.</text>
</comment>
<feature type="transmembrane region" description="Helical" evidence="7">
    <location>
        <begin position="110"/>
        <end position="128"/>
    </location>
</feature>
<feature type="transmembrane region" description="Helical" evidence="7">
    <location>
        <begin position="315"/>
        <end position="334"/>
    </location>
</feature>
<feature type="transmembrane region" description="Helical" evidence="7">
    <location>
        <begin position="198"/>
        <end position="217"/>
    </location>
</feature>
<keyword evidence="9" id="KW-1185">Reference proteome</keyword>
<evidence type="ECO:0000256" key="3">
    <source>
        <dbReference type="ARBA" id="ARBA00022597"/>
    </source>
</evidence>
<dbReference type="GO" id="GO:0000139">
    <property type="term" value="C:Golgi membrane"/>
    <property type="evidence" value="ECO:0007669"/>
    <property type="project" value="InterPro"/>
</dbReference>
<dbReference type="SUPFAM" id="SSF103481">
    <property type="entry name" value="Multidrug resistance efflux transporter EmrE"/>
    <property type="match status" value="1"/>
</dbReference>
<keyword evidence="3" id="KW-0762">Sugar transport</keyword>
<keyword evidence="6 7" id="KW-0472">Membrane</keyword>
<keyword evidence="3" id="KW-0813">Transport</keyword>
<evidence type="ECO:0008006" key="10">
    <source>
        <dbReference type="Google" id="ProtNLM"/>
    </source>
</evidence>